<dbReference type="Proteomes" id="UP000554482">
    <property type="component" value="Unassembled WGS sequence"/>
</dbReference>
<dbReference type="PANTHER" id="PTHR33825:SF5">
    <property type="entry name" value="TRANSMEMBRANE PROTEIN"/>
    <property type="match status" value="1"/>
</dbReference>
<organism evidence="1 2">
    <name type="scientific">Thalictrum thalictroides</name>
    <name type="common">Rue-anemone</name>
    <name type="synonym">Anemone thalictroides</name>
    <dbReference type="NCBI Taxonomy" id="46969"/>
    <lineage>
        <taxon>Eukaryota</taxon>
        <taxon>Viridiplantae</taxon>
        <taxon>Streptophyta</taxon>
        <taxon>Embryophyta</taxon>
        <taxon>Tracheophyta</taxon>
        <taxon>Spermatophyta</taxon>
        <taxon>Magnoliopsida</taxon>
        <taxon>Ranunculales</taxon>
        <taxon>Ranunculaceae</taxon>
        <taxon>Thalictroideae</taxon>
        <taxon>Thalictrum</taxon>
    </lineage>
</organism>
<evidence type="ECO:0000313" key="2">
    <source>
        <dbReference type="Proteomes" id="UP000554482"/>
    </source>
</evidence>
<dbReference type="PANTHER" id="PTHR33825">
    <property type="entry name" value="CHITINASE-LIKE PROTEIN"/>
    <property type="match status" value="1"/>
</dbReference>
<accession>A0A7J6WAJ0</accession>
<protein>
    <submittedName>
        <fullName evidence="1">Uncharacterized protein</fullName>
    </submittedName>
</protein>
<feature type="non-terminal residue" evidence="1">
    <location>
        <position position="1"/>
    </location>
</feature>
<name>A0A7J6WAJ0_THATH</name>
<reference evidence="1 2" key="1">
    <citation type="submission" date="2020-06" db="EMBL/GenBank/DDBJ databases">
        <title>Transcriptomic and genomic resources for Thalictrum thalictroides and T. hernandezii: Facilitating candidate gene discovery in an emerging model plant lineage.</title>
        <authorList>
            <person name="Arias T."/>
            <person name="Riano-Pachon D.M."/>
            <person name="Di Stilio V.S."/>
        </authorList>
    </citation>
    <scope>NUCLEOTIDE SEQUENCE [LARGE SCALE GENOMIC DNA]</scope>
    <source>
        <strain evidence="2">cv. WT478/WT964</strain>
        <tissue evidence="1">Leaves</tissue>
    </source>
</reference>
<evidence type="ECO:0000313" key="1">
    <source>
        <dbReference type="EMBL" id="KAF5193973.1"/>
    </source>
</evidence>
<comment type="caution">
    <text evidence="1">The sequence shown here is derived from an EMBL/GenBank/DDBJ whole genome shotgun (WGS) entry which is preliminary data.</text>
</comment>
<gene>
    <name evidence="1" type="ORF">FRX31_016440</name>
</gene>
<dbReference type="EMBL" id="JABWDY010019374">
    <property type="protein sequence ID" value="KAF5193973.1"/>
    <property type="molecule type" value="Genomic_DNA"/>
</dbReference>
<sequence>MVAVQLSEMKISDLTMKLSDLRQEITKGVRSSTQDVHVAEDRLHRLSTMHGSK</sequence>
<keyword evidence="2" id="KW-1185">Reference proteome</keyword>
<proteinExistence type="predicted"/>
<dbReference type="AlphaFoldDB" id="A0A7J6WAJ0"/>
<dbReference type="OrthoDB" id="1923031at2759"/>